<evidence type="ECO:0000256" key="2">
    <source>
        <dbReference type="ARBA" id="ARBA00022679"/>
    </source>
</evidence>
<reference evidence="5" key="1">
    <citation type="submission" date="2021-01" db="EMBL/GenBank/DDBJ databases">
        <authorList>
            <person name="Corre E."/>
            <person name="Pelletier E."/>
            <person name="Niang G."/>
            <person name="Scheremetjew M."/>
            <person name="Finn R."/>
            <person name="Kale V."/>
            <person name="Holt S."/>
            <person name="Cochrane G."/>
            <person name="Meng A."/>
            <person name="Brown T."/>
            <person name="Cohen L."/>
        </authorList>
    </citation>
    <scope>NUCLEOTIDE SEQUENCE</scope>
    <source>
        <strain evidence="5">SAG 11-49</strain>
    </source>
</reference>
<dbReference type="Pfam" id="PF05686">
    <property type="entry name" value="Glyco_transf_90"/>
    <property type="match status" value="1"/>
</dbReference>
<dbReference type="InterPro" id="IPR051091">
    <property type="entry name" value="O-Glucosyltr/Glycosyltrsf_90"/>
</dbReference>
<evidence type="ECO:0000256" key="1">
    <source>
        <dbReference type="ARBA" id="ARBA00010118"/>
    </source>
</evidence>
<gene>
    <name evidence="5" type="ORF">CLEI1391_LOCUS9028</name>
</gene>
<dbReference type="EMBL" id="HBFB01016143">
    <property type="protein sequence ID" value="CAD8679406.1"/>
    <property type="molecule type" value="Transcribed_RNA"/>
</dbReference>
<dbReference type="PANTHER" id="PTHR12203:SF35">
    <property type="entry name" value="PROTEIN O-GLUCOSYLTRANSFERASE 1"/>
    <property type="match status" value="1"/>
</dbReference>
<keyword evidence="3" id="KW-0732">Signal</keyword>
<accession>A0A7S0WR46</accession>
<feature type="chain" id="PRO_5030505639" description="Glycosyl transferase CAP10 domain-containing protein" evidence="3">
    <location>
        <begin position="25"/>
        <end position="439"/>
    </location>
</feature>
<dbReference type="InterPro" id="IPR006598">
    <property type="entry name" value="CAP10"/>
</dbReference>
<dbReference type="GO" id="GO:0016740">
    <property type="term" value="F:transferase activity"/>
    <property type="evidence" value="ECO:0007669"/>
    <property type="project" value="UniProtKB-KW"/>
</dbReference>
<protein>
    <recommendedName>
        <fullName evidence="4">Glycosyl transferase CAP10 domain-containing protein</fullName>
    </recommendedName>
</protein>
<dbReference type="PANTHER" id="PTHR12203">
    <property type="entry name" value="KDEL LYS-ASP-GLU-LEU CONTAINING - RELATED"/>
    <property type="match status" value="1"/>
</dbReference>
<evidence type="ECO:0000256" key="3">
    <source>
        <dbReference type="SAM" id="SignalP"/>
    </source>
</evidence>
<dbReference type="AlphaFoldDB" id="A0A7S0WR46"/>
<evidence type="ECO:0000313" key="5">
    <source>
        <dbReference type="EMBL" id="CAD8679406.1"/>
    </source>
</evidence>
<evidence type="ECO:0000259" key="4">
    <source>
        <dbReference type="SMART" id="SM00672"/>
    </source>
</evidence>
<name>A0A7S0WR46_9CHLO</name>
<feature type="signal peptide" evidence="3">
    <location>
        <begin position="1"/>
        <end position="24"/>
    </location>
</feature>
<sequence>MSGPKPLARALLLLWLMAHYAVDGVRPGSRNGTKVDDPEWDSMTPAERVKWCDTLSPLYENIQADLAPWKESGISMELQHATFAHHTARKMGQKGIAVGFKGGVAYVTDEPKFTLALGHHVGLFIVYLKVMALQERLFGKHMPDVEFVISTVDRPLSLALEEGKQYEPVMRFCKTDAHSDILIPNFHSYIEQYTGGLAPQLDSLNRQFPWSEKKDMLFGRFTPYFRHMHTSDPFTWRRGFKGAPICRNASKLVAECTVRHHFCDWAVNSTGSYPVDVSCKKRTAMTKHAAYKWLLHLDGQGLSSRFEQLLHLRSLVIREESGYRAYFYRLLKPREHYIPFWKDTPDEITDILQWAKANDGEAQRIAANAQAFVRKYLSHRGRACYWHRLLTEYAKLLKYKPGKQEGKYSSYWVPVNEFLEKTAKSFGDGKWYDVFKFMP</sequence>
<comment type="similarity">
    <text evidence="1">Belongs to the glycosyltransferase 90 family.</text>
</comment>
<dbReference type="SMART" id="SM00672">
    <property type="entry name" value="CAP10"/>
    <property type="match status" value="1"/>
</dbReference>
<feature type="domain" description="Glycosyl transferase CAP10" evidence="4">
    <location>
        <begin position="141"/>
        <end position="400"/>
    </location>
</feature>
<organism evidence="5">
    <name type="scientific">Chlamydomonas leiostraca</name>
    <dbReference type="NCBI Taxonomy" id="1034604"/>
    <lineage>
        <taxon>Eukaryota</taxon>
        <taxon>Viridiplantae</taxon>
        <taxon>Chlorophyta</taxon>
        <taxon>core chlorophytes</taxon>
        <taxon>Chlorophyceae</taxon>
        <taxon>CS clade</taxon>
        <taxon>Chlamydomonadales</taxon>
        <taxon>Chlamydomonadaceae</taxon>
        <taxon>Chlamydomonas</taxon>
    </lineage>
</organism>
<proteinExistence type="inferred from homology"/>
<keyword evidence="2" id="KW-0808">Transferase</keyword>